<dbReference type="SUPFAM" id="SSF56954">
    <property type="entry name" value="Outer membrane efflux proteins (OEP)"/>
    <property type="match status" value="1"/>
</dbReference>
<dbReference type="EMBL" id="ACZR01000005">
    <property type="protein sequence ID" value="EEX50941.1"/>
    <property type="molecule type" value="Genomic_DNA"/>
</dbReference>
<evidence type="ECO:0000256" key="1">
    <source>
        <dbReference type="ARBA" id="ARBA00007613"/>
    </source>
</evidence>
<sequence>MQKSILALILTALLGGCQNTTVPVKSQVELPAQYEQAQYAQGKKAIQQWWTSWQDPQLSHLIQQGLEQNKDIATAKSKLAVAKAITKIARGNLFPTIGAAGNANKAHIDVEQFDISSQILNGGVNIAWEPDIFGQKQSDLDAANAAVTAQQAQIYGSQVLVANEIAHYYLKALHSHKQSFLLQQTGNALQQLERYLQGRFQAGQVSAHEINEINIQRQELKAKQTTLQAQFDAYQRAIAVLTGQIPQGFKLDLPQMKKYNILSTLPSAPKGPLPSELLQQRPDLQARSANIQIQAAKLASAKADLLPRFKLQFLWQTGQIELDSPIPTLSTWQNLFNASVQLPIFTAGRIQANIESADERLKQALLQYDQTLLKALAEVENSYQLQFALHKQAKLLKQTLNIQKKQTRDTQKLFQYGNQTFDSTIQARLSELTLKEKLLENQLAQAVNLMNLYKAIGLGWEKEYQITK</sequence>
<keyword evidence="5" id="KW-1185">Reference proteome</keyword>
<comment type="similarity">
    <text evidence="1 2">Belongs to the outer membrane factor (OMF) (TC 1.B.17) family.</text>
</comment>
<dbReference type="RefSeq" id="WP_005763263.1">
    <property type="nucleotide sequence ID" value="NZ_GG704811.1"/>
</dbReference>
<keyword evidence="2" id="KW-0472">Membrane</keyword>
<evidence type="ECO:0000313" key="4">
    <source>
        <dbReference type="EMBL" id="EEX50941.1"/>
    </source>
</evidence>
<reference evidence="4 5" key="1">
    <citation type="submission" date="2009-10" db="EMBL/GenBank/DDBJ databases">
        <authorList>
            <person name="Muzny D."/>
            <person name="Qin X."/>
            <person name="Deng J."/>
            <person name="Jiang H."/>
            <person name="Liu Y."/>
            <person name="Qu J."/>
            <person name="Song X.-Z."/>
            <person name="Zhang L."/>
            <person name="Thornton R."/>
            <person name="Coyle M."/>
            <person name="Francisco L."/>
            <person name="Jackson L."/>
            <person name="Javaid M."/>
            <person name="Korchina V."/>
            <person name="Kovar C."/>
            <person name="Mata R."/>
            <person name="Mathew T."/>
            <person name="Ngo R."/>
            <person name="Nguyen L."/>
            <person name="Nguyen N."/>
            <person name="Okwuonu G."/>
            <person name="Ongeri F."/>
            <person name="Pham C."/>
            <person name="Simmons D."/>
            <person name="Wilczek-Boney K."/>
            <person name="Hale W."/>
            <person name="Jakkamsetti A."/>
            <person name="Pham P."/>
            <person name="Ruth R."/>
            <person name="San Lucas F."/>
            <person name="Warren J."/>
            <person name="Zhang J."/>
            <person name="Zhao Z."/>
            <person name="Zhou C."/>
            <person name="Zhu D."/>
            <person name="Lee S."/>
            <person name="Bess C."/>
            <person name="Blankenburg K."/>
            <person name="Forbes L."/>
            <person name="Fu Q."/>
            <person name="Gubbala S."/>
            <person name="Hirani K."/>
            <person name="Jayaseelan J.C."/>
            <person name="Lara F."/>
            <person name="Munidasa M."/>
            <person name="Palculict T."/>
            <person name="Patil S."/>
            <person name="Pu L.-L."/>
            <person name="Saada N."/>
            <person name="Tang L."/>
            <person name="Weissenberger G."/>
            <person name="Zhu Y."/>
            <person name="Hemphill L."/>
            <person name="Shang Y."/>
            <person name="Youmans B."/>
            <person name="Ayvaz T."/>
            <person name="Ross M."/>
            <person name="Santibanez J."/>
            <person name="Aqrawi P."/>
            <person name="Gross S."/>
            <person name="Joshi V."/>
            <person name="Fowler G."/>
            <person name="Nazareth L."/>
            <person name="Reid J."/>
            <person name="Worley K."/>
            <person name="Petrosino J."/>
            <person name="Highlander S."/>
            <person name="Gibbs R."/>
        </authorList>
    </citation>
    <scope>NUCLEOTIDE SEQUENCE [LARGE SCALE GENOMIC DNA]</scope>
    <source>
        <strain evidence="4 5">ATCC 43325</strain>
    </source>
</reference>
<dbReference type="STRING" id="667128.HMPREF0621_0528"/>
<evidence type="ECO:0000256" key="3">
    <source>
        <dbReference type="SAM" id="Coils"/>
    </source>
</evidence>
<protein>
    <submittedName>
        <fullName evidence="4">Efflux transporter, outer membrane factor lipoprotein, NodT family</fullName>
    </submittedName>
</protein>
<dbReference type="NCBIfam" id="TIGR01845">
    <property type="entry name" value="outer_NodT"/>
    <property type="match status" value="1"/>
</dbReference>
<evidence type="ECO:0000256" key="2">
    <source>
        <dbReference type="RuleBase" id="RU362097"/>
    </source>
</evidence>
<dbReference type="PANTHER" id="PTHR30203">
    <property type="entry name" value="OUTER MEMBRANE CATION EFFLUX PROTEIN"/>
    <property type="match status" value="1"/>
</dbReference>
<gene>
    <name evidence="4" type="primary">ibeB</name>
    <name evidence="4" type="ORF">HMPREF0621_0528</name>
</gene>
<proteinExistence type="inferred from homology"/>
<dbReference type="AlphaFoldDB" id="C9PNF4"/>
<feature type="coiled-coil region" evidence="3">
    <location>
        <begin position="210"/>
        <end position="237"/>
    </location>
</feature>
<accession>C9PNF4</accession>
<dbReference type="PROSITE" id="PS51257">
    <property type="entry name" value="PROKAR_LIPOPROTEIN"/>
    <property type="match status" value="1"/>
</dbReference>
<keyword evidence="3" id="KW-0175">Coiled coil</keyword>
<dbReference type="GO" id="GO:0015562">
    <property type="term" value="F:efflux transmembrane transporter activity"/>
    <property type="evidence" value="ECO:0007669"/>
    <property type="project" value="InterPro"/>
</dbReference>
<name>C9PNF4_9PAST</name>
<dbReference type="Gene3D" id="1.20.1600.10">
    <property type="entry name" value="Outer membrane efflux proteins (OEP)"/>
    <property type="match status" value="1"/>
</dbReference>
<dbReference type="GO" id="GO:0016020">
    <property type="term" value="C:membrane"/>
    <property type="evidence" value="ECO:0007669"/>
    <property type="project" value="InterPro"/>
</dbReference>
<keyword evidence="2 4" id="KW-0449">Lipoprotein</keyword>
<dbReference type="Proteomes" id="UP000005519">
    <property type="component" value="Unassembled WGS sequence"/>
</dbReference>
<dbReference type="HOGENOM" id="CLU_012817_13_0_6"/>
<dbReference type="InterPro" id="IPR003423">
    <property type="entry name" value="OMP_efflux"/>
</dbReference>
<comment type="caution">
    <text evidence="4">The sequence shown here is derived from an EMBL/GenBank/DDBJ whole genome shotgun (WGS) entry which is preliminary data.</text>
</comment>
<dbReference type="InterPro" id="IPR010131">
    <property type="entry name" value="MdtP/NodT-like"/>
</dbReference>
<feature type="coiled-coil region" evidence="3">
    <location>
        <begin position="347"/>
        <end position="374"/>
    </location>
</feature>
<dbReference type="OrthoDB" id="9770517at2"/>
<dbReference type="Gene3D" id="2.20.200.10">
    <property type="entry name" value="Outer membrane efflux proteins (OEP)"/>
    <property type="match status" value="1"/>
</dbReference>
<dbReference type="Pfam" id="PF02321">
    <property type="entry name" value="OEP"/>
    <property type="match status" value="2"/>
</dbReference>
<evidence type="ECO:0000313" key="5">
    <source>
        <dbReference type="Proteomes" id="UP000005519"/>
    </source>
</evidence>
<keyword evidence="2" id="KW-0812">Transmembrane</keyword>
<organism evidence="4 5">
    <name type="scientific">Pasteurella dagmatis ATCC 43325</name>
    <dbReference type="NCBI Taxonomy" id="667128"/>
    <lineage>
        <taxon>Bacteria</taxon>
        <taxon>Pseudomonadati</taxon>
        <taxon>Pseudomonadota</taxon>
        <taxon>Gammaproteobacteria</taxon>
        <taxon>Pasteurellales</taxon>
        <taxon>Pasteurellaceae</taxon>
        <taxon>Pasteurella</taxon>
    </lineage>
</organism>